<name>A0A9W7AMD7_9STRA</name>
<dbReference type="Proteomes" id="UP001162640">
    <property type="component" value="Unassembled WGS sequence"/>
</dbReference>
<keyword evidence="1" id="KW-0472">Membrane</keyword>
<sequence>MYLTRFNSLVSPAEVLDRFDPDVTRDVDDNVFAKNSVINNCSSCTTIHEVPEVFLEALLGDQTATANKMLYQEVIKRLSDDECVAHLSFLIDQTKSCDLLLNFKVKRRSDGVTIKVSSADPSRLAAALPTPHPTTSKNFRLLLKDGVIVLRPLPLGQTSFTVTAKVKLAYTWSKFSGGCEELMREGGTEGWATLESSSKEVEKSMKYFPPKKGERSIGTEKAVGIVDCSAEEMAAWVMDYSSNERMRVSTEEGNPARLEPREKARQNERTFSTVKKMPIFLDNREFVAMQVWKLEEGKVLVAIESVDDEVDYGTRVTYCQQADLKGVIPAFVIGKVIGDFTGCIQLRHPYEIGGLYFSLNFFQPLVGLLLLLSFIDENLLGGRTMAYLKTATLGFGALLVASATLGFGALLVASATLFMSLINQEHRHTFFSVETGARMTQRNFLEGDDVMKSEMIWIHMFTGSRSRIRSRNGYDWVGNGGRKRSRIGLTIYGRQMCQKICGRTA</sequence>
<feature type="transmembrane region" description="Helical" evidence="1">
    <location>
        <begin position="355"/>
        <end position="375"/>
    </location>
</feature>
<dbReference type="InterPro" id="IPR023393">
    <property type="entry name" value="START-like_dom_sf"/>
</dbReference>
<dbReference type="Gene3D" id="3.30.530.20">
    <property type="match status" value="1"/>
</dbReference>
<keyword evidence="1" id="KW-1133">Transmembrane helix</keyword>
<evidence type="ECO:0000313" key="2">
    <source>
        <dbReference type="EMBL" id="GMH70405.1"/>
    </source>
</evidence>
<dbReference type="SUPFAM" id="SSF55961">
    <property type="entry name" value="Bet v1-like"/>
    <property type="match status" value="1"/>
</dbReference>
<dbReference type="AlphaFoldDB" id="A0A9W7AMD7"/>
<organism evidence="2 3">
    <name type="scientific">Triparma laevis f. inornata</name>
    <dbReference type="NCBI Taxonomy" id="1714386"/>
    <lineage>
        <taxon>Eukaryota</taxon>
        <taxon>Sar</taxon>
        <taxon>Stramenopiles</taxon>
        <taxon>Ochrophyta</taxon>
        <taxon>Bolidophyceae</taxon>
        <taxon>Parmales</taxon>
        <taxon>Triparmaceae</taxon>
        <taxon>Triparma</taxon>
    </lineage>
</organism>
<proteinExistence type="predicted"/>
<gene>
    <name evidence="2" type="ORF">TL16_g05399</name>
</gene>
<feature type="transmembrane region" description="Helical" evidence="1">
    <location>
        <begin position="395"/>
        <end position="422"/>
    </location>
</feature>
<reference evidence="3" key="1">
    <citation type="journal article" date="2023" name="Commun. Biol.">
        <title>Genome analysis of Parmales, the sister group of diatoms, reveals the evolutionary specialization of diatoms from phago-mixotrophs to photoautotrophs.</title>
        <authorList>
            <person name="Ban H."/>
            <person name="Sato S."/>
            <person name="Yoshikawa S."/>
            <person name="Yamada K."/>
            <person name="Nakamura Y."/>
            <person name="Ichinomiya M."/>
            <person name="Sato N."/>
            <person name="Blanc-Mathieu R."/>
            <person name="Endo H."/>
            <person name="Kuwata A."/>
            <person name="Ogata H."/>
        </authorList>
    </citation>
    <scope>NUCLEOTIDE SEQUENCE [LARGE SCALE GENOMIC DNA]</scope>
</reference>
<accession>A0A9W7AMD7</accession>
<protein>
    <submittedName>
        <fullName evidence="2">Uncharacterized protein</fullName>
    </submittedName>
</protein>
<evidence type="ECO:0000313" key="3">
    <source>
        <dbReference type="Proteomes" id="UP001162640"/>
    </source>
</evidence>
<evidence type="ECO:0000256" key="1">
    <source>
        <dbReference type="SAM" id="Phobius"/>
    </source>
</evidence>
<comment type="caution">
    <text evidence="2">The sequence shown here is derived from an EMBL/GenBank/DDBJ whole genome shotgun (WGS) entry which is preliminary data.</text>
</comment>
<keyword evidence="1" id="KW-0812">Transmembrane</keyword>
<dbReference type="EMBL" id="BLQM01000157">
    <property type="protein sequence ID" value="GMH70405.1"/>
    <property type="molecule type" value="Genomic_DNA"/>
</dbReference>